<accession>A0A8T0GUC7</accession>
<feature type="signal peptide" evidence="1">
    <location>
        <begin position="1"/>
        <end position="17"/>
    </location>
</feature>
<dbReference type="AlphaFoldDB" id="A0A8T0GUC7"/>
<sequence length="56" mass="6499">MLLIMSTLLIICAVTIPCCEIMYHIVICACWKCKSTSYSFRRSSCFFRFSKILPLL</sequence>
<keyword evidence="1" id="KW-0732">Signal</keyword>
<dbReference type="Proteomes" id="UP000822688">
    <property type="component" value="Chromosome 9"/>
</dbReference>
<feature type="chain" id="PRO_5035753663" evidence="1">
    <location>
        <begin position="18"/>
        <end position="56"/>
    </location>
</feature>
<gene>
    <name evidence="2" type="ORF">KC19_9G051100</name>
</gene>
<protein>
    <submittedName>
        <fullName evidence="2">Uncharacterized protein</fullName>
    </submittedName>
</protein>
<evidence type="ECO:0000256" key="1">
    <source>
        <dbReference type="SAM" id="SignalP"/>
    </source>
</evidence>
<evidence type="ECO:0000313" key="3">
    <source>
        <dbReference type="Proteomes" id="UP000822688"/>
    </source>
</evidence>
<proteinExistence type="predicted"/>
<comment type="caution">
    <text evidence="2">The sequence shown here is derived from an EMBL/GenBank/DDBJ whole genome shotgun (WGS) entry which is preliminary data.</text>
</comment>
<dbReference type="EMBL" id="CM026430">
    <property type="protein sequence ID" value="KAG0561278.1"/>
    <property type="molecule type" value="Genomic_DNA"/>
</dbReference>
<reference evidence="2" key="1">
    <citation type="submission" date="2020-06" db="EMBL/GenBank/DDBJ databases">
        <title>WGS assembly of Ceratodon purpureus strain R40.</title>
        <authorList>
            <person name="Carey S.B."/>
            <person name="Jenkins J."/>
            <person name="Shu S."/>
            <person name="Lovell J.T."/>
            <person name="Sreedasyam A."/>
            <person name="Maumus F."/>
            <person name="Tiley G.P."/>
            <person name="Fernandez-Pozo N."/>
            <person name="Barry K."/>
            <person name="Chen C."/>
            <person name="Wang M."/>
            <person name="Lipzen A."/>
            <person name="Daum C."/>
            <person name="Saski C.A."/>
            <person name="Payton A.C."/>
            <person name="Mcbreen J.C."/>
            <person name="Conrad R.E."/>
            <person name="Kollar L.M."/>
            <person name="Olsson S."/>
            <person name="Huttunen S."/>
            <person name="Landis J.B."/>
            <person name="Wickett N.J."/>
            <person name="Johnson M.G."/>
            <person name="Rensing S.A."/>
            <person name="Grimwood J."/>
            <person name="Schmutz J."/>
            <person name="Mcdaniel S.F."/>
        </authorList>
    </citation>
    <scope>NUCLEOTIDE SEQUENCE</scope>
    <source>
        <strain evidence="2">R40</strain>
    </source>
</reference>
<evidence type="ECO:0000313" key="2">
    <source>
        <dbReference type="EMBL" id="KAG0561278.1"/>
    </source>
</evidence>
<keyword evidence="3" id="KW-1185">Reference proteome</keyword>
<organism evidence="2 3">
    <name type="scientific">Ceratodon purpureus</name>
    <name type="common">Fire moss</name>
    <name type="synonym">Dicranum purpureum</name>
    <dbReference type="NCBI Taxonomy" id="3225"/>
    <lineage>
        <taxon>Eukaryota</taxon>
        <taxon>Viridiplantae</taxon>
        <taxon>Streptophyta</taxon>
        <taxon>Embryophyta</taxon>
        <taxon>Bryophyta</taxon>
        <taxon>Bryophytina</taxon>
        <taxon>Bryopsida</taxon>
        <taxon>Dicranidae</taxon>
        <taxon>Pseudoditrichales</taxon>
        <taxon>Ditrichaceae</taxon>
        <taxon>Ceratodon</taxon>
    </lineage>
</organism>
<name>A0A8T0GUC7_CERPU</name>